<keyword evidence="9" id="KW-1185">Reference proteome</keyword>
<dbReference type="Pfam" id="PF00196">
    <property type="entry name" value="GerE"/>
    <property type="match status" value="1"/>
</dbReference>
<dbReference type="Pfam" id="PF00072">
    <property type="entry name" value="Response_reg"/>
    <property type="match status" value="1"/>
</dbReference>
<dbReference type="RefSeq" id="WP_207334577.1">
    <property type="nucleotide sequence ID" value="NZ_JAFMYU010000004.1"/>
</dbReference>
<dbReference type="GO" id="GO:0006355">
    <property type="term" value="P:regulation of DNA-templated transcription"/>
    <property type="evidence" value="ECO:0007669"/>
    <property type="project" value="InterPro"/>
</dbReference>
<dbReference type="SUPFAM" id="SSF46894">
    <property type="entry name" value="C-terminal effector domain of the bipartite response regulators"/>
    <property type="match status" value="1"/>
</dbReference>
<dbReference type="PRINTS" id="PR00038">
    <property type="entry name" value="HTHLUXR"/>
</dbReference>
<evidence type="ECO:0000256" key="2">
    <source>
        <dbReference type="ARBA" id="ARBA00023015"/>
    </source>
</evidence>
<dbReference type="GO" id="GO:0003677">
    <property type="term" value="F:DNA binding"/>
    <property type="evidence" value="ECO:0007669"/>
    <property type="project" value="UniProtKB-KW"/>
</dbReference>
<feature type="domain" description="Response regulatory" evidence="7">
    <location>
        <begin position="8"/>
        <end position="124"/>
    </location>
</feature>
<dbReference type="InterPro" id="IPR039420">
    <property type="entry name" value="WalR-like"/>
</dbReference>
<feature type="domain" description="HTH luxR-type" evidence="6">
    <location>
        <begin position="148"/>
        <end position="213"/>
    </location>
</feature>
<keyword evidence="4" id="KW-0804">Transcription</keyword>
<evidence type="ECO:0000256" key="3">
    <source>
        <dbReference type="ARBA" id="ARBA00023125"/>
    </source>
</evidence>
<dbReference type="PROSITE" id="PS50110">
    <property type="entry name" value="RESPONSE_REGULATORY"/>
    <property type="match status" value="1"/>
</dbReference>
<dbReference type="InterPro" id="IPR001789">
    <property type="entry name" value="Sig_transdc_resp-reg_receiver"/>
</dbReference>
<evidence type="ECO:0000313" key="8">
    <source>
        <dbReference type="EMBL" id="MBO0930609.1"/>
    </source>
</evidence>
<dbReference type="GO" id="GO:0000160">
    <property type="term" value="P:phosphorelay signal transduction system"/>
    <property type="evidence" value="ECO:0007669"/>
    <property type="project" value="InterPro"/>
</dbReference>
<evidence type="ECO:0000259" key="6">
    <source>
        <dbReference type="PROSITE" id="PS50043"/>
    </source>
</evidence>
<dbReference type="PROSITE" id="PS00622">
    <property type="entry name" value="HTH_LUXR_1"/>
    <property type="match status" value="1"/>
</dbReference>
<dbReference type="SMART" id="SM00421">
    <property type="entry name" value="HTH_LUXR"/>
    <property type="match status" value="1"/>
</dbReference>
<gene>
    <name evidence="8" type="ORF">J2I48_06365</name>
</gene>
<dbReference type="Proteomes" id="UP000664795">
    <property type="component" value="Unassembled WGS sequence"/>
</dbReference>
<keyword evidence="1 5" id="KW-0597">Phosphoprotein</keyword>
<dbReference type="InterPro" id="IPR058245">
    <property type="entry name" value="NreC/VraR/RcsB-like_REC"/>
</dbReference>
<evidence type="ECO:0000313" key="9">
    <source>
        <dbReference type="Proteomes" id="UP000664795"/>
    </source>
</evidence>
<feature type="modified residue" description="4-aspartylphosphate" evidence="5">
    <location>
        <position position="59"/>
    </location>
</feature>
<protein>
    <submittedName>
        <fullName evidence="8">Response regulator transcription factor</fullName>
    </submittedName>
</protein>
<comment type="caution">
    <text evidence="8">The sequence shown here is derived from an EMBL/GenBank/DDBJ whole genome shotgun (WGS) entry which is preliminary data.</text>
</comment>
<keyword evidence="2" id="KW-0805">Transcription regulation</keyword>
<sequence length="214" mass="23804">MLPEPVSRILLIDDHRLFNDALKSLLNEQPDLTICGQVFKASDAIHAVHRSSPHLILMDINLQGSNGIDLGKAIVSDYPTVRIIMLTMYNQPKLLDETRRAGLHGYLLKDAGTTELLRAIRDVLGGTTSFDTSVSSSPTPTDDPFGDRFASRLNLTFREVEIIALIREGLSNEQIADRIHLSPETVKTHRKNIHFKLGISKVTELVQFAIKNGI</sequence>
<name>A0A939JX29_9BACT</name>
<dbReference type="CDD" id="cd06170">
    <property type="entry name" value="LuxR_C_like"/>
    <property type="match status" value="1"/>
</dbReference>
<dbReference type="InterPro" id="IPR011006">
    <property type="entry name" value="CheY-like_superfamily"/>
</dbReference>
<organism evidence="8 9">
    <name type="scientific">Fibrella aquatilis</name>
    <dbReference type="NCBI Taxonomy" id="2817059"/>
    <lineage>
        <taxon>Bacteria</taxon>
        <taxon>Pseudomonadati</taxon>
        <taxon>Bacteroidota</taxon>
        <taxon>Cytophagia</taxon>
        <taxon>Cytophagales</taxon>
        <taxon>Spirosomataceae</taxon>
        <taxon>Fibrella</taxon>
    </lineage>
</organism>
<proteinExistence type="predicted"/>
<dbReference type="Gene3D" id="3.40.50.2300">
    <property type="match status" value="1"/>
</dbReference>
<dbReference type="InterPro" id="IPR000792">
    <property type="entry name" value="Tscrpt_reg_LuxR_C"/>
</dbReference>
<dbReference type="SMART" id="SM00448">
    <property type="entry name" value="REC"/>
    <property type="match status" value="1"/>
</dbReference>
<dbReference type="PANTHER" id="PTHR43214:SF41">
    <property type="entry name" value="NITRATE_NITRITE RESPONSE REGULATOR PROTEIN NARP"/>
    <property type="match status" value="1"/>
</dbReference>
<evidence type="ECO:0000256" key="1">
    <source>
        <dbReference type="ARBA" id="ARBA00022553"/>
    </source>
</evidence>
<dbReference type="AlphaFoldDB" id="A0A939JX29"/>
<dbReference type="InterPro" id="IPR016032">
    <property type="entry name" value="Sig_transdc_resp-reg_C-effctor"/>
</dbReference>
<evidence type="ECO:0000259" key="7">
    <source>
        <dbReference type="PROSITE" id="PS50110"/>
    </source>
</evidence>
<accession>A0A939JX29</accession>
<evidence type="ECO:0000256" key="4">
    <source>
        <dbReference type="ARBA" id="ARBA00023163"/>
    </source>
</evidence>
<keyword evidence="3" id="KW-0238">DNA-binding</keyword>
<dbReference type="PANTHER" id="PTHR43214">
    <property type="entry name" value="TWO-COMPONENT RESPONSE REGULATOR"/>
    <property type="match status" value="1"/>
</dbReference>
<dbReference type="EMBL" id="JAFMYU010000004">
    <property type="protein sequence ID" value="MBO0930609.1"/>
    <property type="molecule type" value="Genomic_DNA"/>
</dbReference>
<dbReference type="PROSITE" id="PS50043">
    <property type="entry name" value="HTH_LUXR_2"/>
    <property type="match status" value="1"/>
</dbReference>
<reference evidence="8 9" key="1">
    <citation type="submission" date="2021-03" db="EMBL/GenBank/DDBJ databases">
        <title>Fibrella sp. HMF5036 genome sequencing and assembly.</title>
        <authorList>
            <person name="Kang H."/>
            <person name="Kim H."/>
            <person name="Bae S."/>
            <person name="Joh K."/>
        </authorList>
    </citation>
    <scope>NUCLEOTIDE SEQUENCE [LARGE SCALE GENOMIC DNA]</scope>
    <source>
        <strain evidence="8 9">HMF5036</strain>
    </source>
</reference>
<evidence type="ECO:0000256" key="5">
    <source>
        <dbReference type="PROSITE-ProRule" id="PRU00169"/>
    </source>
</evidence>
<dbReference type="SUPFAM" id="SSF52172">
    <property type="entry name" value="CheY-like"/>
    <property type="match status" value="1"/>
</dbReference>
<dbReference type="CDD" id="cd17535">
    <property type="entry name" value="REC_NarL-like"/>
    <property type="match status" value="1"/>
</dbReference>